<evidence type="ECO:0000256" key="3">
    <source>
        <dbReference type="ARBA" id="ARBA00022475"/>
    </source>
</evidence>
<dbReference type="GO" id="GO:0016887">
    <property type="term" value="F:ATP hydrolysis activity"/>
    <property type="evidence" value="ECO:0007669"/>
    <property type="project" value="InterPro"/>
</dbReference>
<proteinExistence type="inferred from homology"/>
<sequence>MKPKVKFTNVSKSYVFYKKQIHKLVDLVRVNKTSKDFYALHDISFEVAPGESIGVIGINGSGKSTLSNLLSEVVEPTSGSIELDGESSLIAISAGLNNNLNGYENIELKCMMLGIGKKEIKEITPKIIDFAEIGDFITQPVKNYSSGMKSRLGFAISAYTNPDIIIIDEALSVGDSTFYKKCLNKINEFKEEGKTIFFISHSIGQVRSFSDRVMWLHFGELVDFGDSTAVLEKYKEFISWFNELDEKEKKEYRKEKLQEQFHRIKKSRSNSVPSSRRKKVLSKILSAFLVGFLLTLGTIQLFDPKILSHIHLSFPSKDKKSDNLDKSSEAPVTEQIDKDGYIAAANVALFSDEKLENEEFPLGFGDEIYVESKTEDIINIRIDNKDYFMESKDVATTKKKVNTEKLTDFLVFLPEIFSESYSYYMAFMDSEYNDIKNKLLELTDENTDQFGHKYLEYSYDKVTYYFDNDNISNAIKINGINSDSNEIEYLIDNATVANADSQLYLIYTEEYKIILNLEDESMKLEKL</sequence>
<keyword evidence="7 8" id="KW-0472">Membrane</keyword>
<evidence type="ECO:0000256" key="5">
    <source>
        <dbReference type="ARBA" id="ARBA00022840"/>
    </source>
</evidence>
<feature type="transmembrane region" description="Helical" evidence="8">
    <location>
        <begin position="284"/>
        <end position="302"/>
    </location>
</feature>
<protein>
    <submittedName>
        <fullName evidence="10">ATP-binding cassette domain-containing protein</fullName>
    </submittedName>
</protein>
<dbReference type="GO" id="GO:0005524">
    <property type="term" value="F:ATP binding"/>
    <property type="evidence" value="ECO:0007669"/>
    <property type="project" value="UniProtKB-KW"/>
</dbReference>
<dbReference type="CDD" id="cd03220">
    <property type="entry name" value="ABC_KpsT_Wzt"/>
    <property type="match status" value="1"/>
</dbReference>
<evidence type="ECO:0000259" key="9">
    <source>
        <dbReference type="PROSITE" id="PS50893"/>
    </source>
</evidence>
<dbReference type="GO" id="GO:0140359">
    <property type="term" value="F:ABC-type transporter activity"/>
    <property type="evidence" value="ECO:0007669"/>
    <property type="project" value="InterPro"/>
</dbReference>
<dbReference type="GO" id="GO:0016020">
    <property type="term" value="C:membrane"/>
    <property type="evidence" value="ECO:0007669"/>
    <property type="project" value="InterPro"/>
</dbReference>
<dbReference type="InterPro" id="IPR003593">
    <property type="entry name" value="AAA+_ATPase"/>
</dbReference>
<keyword evidence="6" id="KW-1278">Translocase</keyword>
<comment type="caution">
    <text evidence="10">The sequence shown here is derived from an EMBL/GenBank/DDBJ whole genome shotgun (WGS) entry which is preliminary data.</text>
</comment>
<dbReference type="PROSITE" id="PS00211">
    <property type="entry name" value="ABC_TRANSPORTER_1"/>
    <property type="match status" value="1"/>
</dbReference>
<comment type="similarity">
    <text evidence="1">Belongs to the ABC transporter superfamily.</text>
</comment>
<evidence type="ECO:0000256" key="8">
    <source>
        <dbReference type="SAM" id="Phobius"/>
    </source>
</evidence>
<evidence type="ECO:0000256" key="2">
    <source>
        <dbReference type="ARBA" id="ARBA00022448"/>
    </source>
</evidence>
<evidence type="ECO:0000256" key="7">
    <source>
        <dbReference type="ARBA" id="ARBA00023136"/>
    </source>
</evidence>
<dbReference type="InterPro" id="IPR003439">
    <property type="entry name" value="ABC_transporter-like_ATP-bd"/>
</dbReference>
<dbReference type="AlphaFoldDB" id="A0A5D4RRZ1"/>
<evidence type="ECO:0000256" key="1">
    <source>
        <dbReference type="ARBA" id="ARBA00005417"/>
    </source>
</evidence>
<evidence type="ECO:0000313" key="10">
    <source>
        <dbReference type="EMBL" id="TYS52588.1"/>
    </source>
</evidence>
<keyword evidence="5 10" id="KW-0067">ATP-binding</keyword>
<dbReference type="Pfam" id="PF00005">
    <property type="entry name" value="ABC_tran"/>
    <property type="match status" value="1"/>
</dbReference>
<dbReference type="SUPFAM" id="SSF52540">
    <property type="entry name" value="P-loop containing nucleoside triphosphate hydrolases"/>
    <property type="match status" value="1"/>
</dbReference>
<evidence type="ECO:0000256" key="6">
    <source>
        <dbReference type="ARBA" id="ARBA00022967"/>
    </source>
</evidence>
<dbReference type="InterPro" id="IPR017871">
    <property type="entry name" value="ABC_transporter-like_CS"/>
</dbReference>
<keyword evidence="2" id="KW-0813">Transport</keyword>
<name>A0A5D4RRZ1_9BACI</name>
<keyword evidence="8" id="KW-1133">Transmembrane helix</keyword>
<keyword evidence="4" id="KW-0547">Nucleotide-binding</keyword>
<accession>A0A5D4RRZ1</accession>
<dbReference type="PROSITE" id="PS50893">
    <property type="entry name" value="ABC_TRANSPORTER_2"/>
    <property type="match status" value="1"/>
</dbReference>
<dbReference type="Gene3D" id="3.40.50.300">
    <property type="entry name" value="P-loop containing nucleotide triphosphate hydrolases"/>
    <property type="match status" value="1"/>
</dbReference>
<dbReference type="SMART" id="SM00382">
    <property type="entry name" value="AAA"/>
    <property type="match status" value="1"/>
</dbReference>
<reference evidence="10 11" key="1">
    <citation type="submission" date="2019-08" db="EMBL/GenBank/DDBJ databases">
        <title>Bacillus genomes from the desert of Cuatro Cienegas, Coahuila.</title>
        <authorList>
            <person name="Olmedo-Alvarez G."/>
        </authorList>
    </citation>
    <scope>NUCLEOTIDE SEQUENCE [LARGE SCALE GENOMIC DNA]</scope>
    <source>
        <strain evidence="10 11">CH108_3D</strain>
    </source>
</reference>
<dbReference type="InterPro" id="IPR015860">
    <property type="entry name" value="ABC_transpr_TagH-like"/>
</dbReference>
<evidence type="ECO:0000256" key="4">
    <source>
        <dbReference type="ARBA" id="ARBA00022741"/>
    </source>
</evidence>
<evidence type="ECO:0000313" key="11">
    <source>
        <dbReference type="Proteomes" id="UP000322997"/>
    </source>
</evidence>
<feature type="domain" description="ABC transporter" evidence="9">
    <location>
        <begin position="25"/>
        <end position="243"/>
    </location>
</feature>
<keyword evidence="3" id="KW-1003">Cell membrane</keyword>
<dbReference type="PANTHER" id="PTHR46743:SF2">
    <property type="entry name" value="TEICHOIC ACIDS EXPORT ATP-BINDING PROTEIN TAGH"/>
    <property type="match status" value="1"/>
</dbReference>
<gene>
    <name evidence="10" type="ORF">FZC83_16865</name>
</gene>
<dbReference type="InterPro" id="IPR027417">
    <property type="entry name" value="P-loop_NTPase"/>
</dbReference>
<dbReference type="InterPro" id="IPR050683">
    <property type="entry name" value="Bact_Polysacc_Export_ATP-bd"/>
</dbReference>
<keyword evidence="8" id="KW-0812">Transmembrane</keyword>
<dbReference type="FunFam" id="3.40.50.300:FF:003010">
    <property type="entry name" value="Teichoic acids export ATP-binding protein TagH"/>
    <property type="match status" value="1"/>
</dbReference>
<organism evidence="10 11">
    <name type="scientific">Rossellomorea marisflavi</name>
    <dbReference type="NCBI Taxonomy" id="189381"/>
    <lineage>
        <taxon>Bacteria</taxon>
        <taxon>Bacillati</taxon>
        <taxon>Bacillota</taxon>
        <taxon>Bacilli</taxon>
        <taxon>Bacillales</taxon>
        <taxon>Bacillaceae</taxon>
        <taxon>Rossellomorea</taxon>
    </lineage>
</organism>
<dbReference type="EMBL" id="VTEQ01000005">
    <property type="protein sequence ID" value="TYS52588.1"/>
    <property type="molecule type" value="Genomic_DNA"/>
</dbReference>
<dbReference type="PANTHER" id="PTHR46743">
    <property type="entry name" value="TEICHOIC ACIDS EXPORT ATP-BINDING PROTEIN TAGH"/>
    <property type="match status" value="1"/>
</dbReference>
<dbReference type="Proteomes" id="UP000322997">
    <property type="component" value="Unassembled WGS sequence"/>
</dbReference>